<reference evidence="3" key="1">
    <citation type="submission" date="2023-06" db="EMBL/GenBank/DDBJ databases">
        <authorList>
            <person name="Noh H."/>
        </authorList>
    </citation>
    <scope>NUCLEOTIDE SEQUENCE</scope>
    <source>
        <strain evidence="3">DUCC20226</strain>
    </source>
</reference>
<evidence type="ECO:0000259" key="2">
    <source>
        <dbReference type="Pfam" id="PF00248"/>
    </source>
</evidence>
<dbReference type="InterPro" id="IPR023210">
    <property type="entry name" value="NADP_OxRdtase_dom"/>
</dbReference>
<dbReference type="InterPro" id="IPR036812">
    <property type="entry name" value="NAD(P)_OxRdtase_dom_sf"/>
</dbReference>
<feature type="domain" description="NADP-dependent oxidoreductase" evidence="2">
    <location>
        <begin position="21"/>
        <end position="315"/>
    </location>
</feature>
<keyword evidence="4" id="KW-1185">Reference proteome</keyword>
<name>A0AAD9VYM0_PHOAM</name>
<gene>
    <name evidence="3" type="ORF">N8I77_013154</name>
</gene>
<evidence type="ECO:0000256" key="1">
    <source>
        <dbReference type="ARBA" id="ARBA00023002"/>
    </source>
</evidence>
<dbReference type="PANTHER" id="PTHR43625">
    <property type="entry name" value="AFLATOXIN B1 ALDEHYDE REDUCTASE"/>
    <property type="match status" value="1"/>
</dbReference>
<dbReference type="PANTHER" id="PTHR43625:SF40">
    <property type="entry name" value="ALDO-KETO REDUCTASE YAKC [NADP(+)]"/>
    <property type="match status" value="1"/>
</dbReference>
<evidence type="ECO:0000313" key="3">
    <source>
        <dbReference type="EMBL" id="KAK2596258.1"/>
    </source>
</evidence>
<dbReference type="Proteomes" id="UP001265746">
    <property type="component" value="Unassembled WGS sequence"/>
</dbReference>
<dbReference type="AlphaFoldDB" id="A0AAD9VYM0"/>
<dbReference type="Pfam" id="PF00248">
    <property type="entry name" value="Aldo_ket_red"/>
    <property type="match status" value="1"/>
</dbReference>
<evidence type="ECO:0000313" key="4">
    <source>
        <dbReference type="Proteomes" id="UP001265746"/>
    </source>
</evidence>
<keyword evidence="1" id="KW-0560">Oxidoreductase</keyword>
<dbReference type="EMBL" id="JAUJFL010000011">
    <property type="protein sequence ID" value="KAK2596258.1"/>
    <property type="molecule type" value="Genomic_DNA"/>
</dbReference>
<dbReference type="GO" id="GO:0016491">
    <property type="term" value="F:oxidoreductase activity"/>
    <property type="evidence" value="ECO:0007669"/>
    <property type="project" value="UniProtKB-KW"/>
</dbReference>
<comment type="caution">
    <text evidence="3">The sequence shown here is derived from an EMBL/GenBank/DDBJ whole genome shotgun (WGS) entry which is preliminary data.</text>
</comment>
<dbReference type="SUPFAM" id="SSF51430">
    <property type="entry name" value="NAD(P)-linked oxidoreductase"/>
    <property type="match status" value="1"/>
</dbReference>
<sequence>MSPTKFPTRRLGRDGPEVSAIGFGLMGLGGVSYGPGGADEERFVVLDRAWELGCTFWDSSDVYGDSEVLIGKWFKMHPERRSDIFLATKFAIKVSADGIGMDSSPEYCRQACEESLRKLGVDCIDLYYIHRLDEKTPIENTVQEMVKLQNDGKIKHFGISECSSTSLRRAHAVHPISAVQIEYNPWDLAIENEDGTHLLATCRELGVATVAYSPLGRGILTGQVRSTDDFAPDDFRRILERYNKENFPKNLAIVDKLAEIAETKHATPGQLALAWLMKQGEDIIPIPGTKRVKYLEENIGAAEVQVTDEEEREIRLKVDEAGVRGARAPPGLLNVFANTPSL</sequence>
<accession>A0AAD9VYM0</accession>
<dbReference type="GO" id="GO:0005737">
    <property type="term" value="C:cytoplasm"/>
    <property type="evidence" value="ECO:0007669"/>
    <property type="project" value="TreeGrafter"/>
</dbReference>
<protein>
    <recommendedName>
        <fullName evidence="2">NADP-dependent oxidoreductase domain-containing protein</fullName>
    </recommendedName>
</protein>
<dbReference type="Gene3D" id="3.20.20.100">
    <property type="entry name" value="NADP-dependent oxidoreductase domain"/>
    <property type="match status" value="1"/>
</dbReference>
<organism evidence="3 4">
    <name type="scientific">Phomopsis amygdali</name>
    <name type="common">Fusicoccum amygdali</name>
    <dbReference type="NCBI Taxonomy" id="1214568"/>
    <lineage>
        <taxon>Eukaryota</taxon>
        <taxon>Fungi</taxon>
        <taxon>Dikarya</taxon>
        <taxon>Ascomycota</taxon>
        <taxon>Pezizomycotina</taxon>
        <taxon>Sordariomycetes</taxon>
        <taxon>Sordariomycetidae</taxon>
        <taxon>Diaporthales</taxon>
        <taxon>Diaporthaceae</taxon>
        <taxon>Diaporthe</taxon>
    </lineage>
</organism>
<proteinExistence type="predicted"/>
<dbReference type="InterPro" id="IPR050791">
    <property type="entry name" value="Aldo-Keto_reductase"/>
</dbReference>